<keyword evidence="8" id="KW-0256">Endoplasmic reticulum</keyword>
<evidence type="ECO:0000256" key="9">
    <source>
        <dbReference type="ARBA" id="ARBA00022989"/>
    </source>
</evidence>
<sequence>MTLQLCYPLAAWIFILLVPGLSEGGKLLVVPMVGSHWLSMKEVVQKLAERGHEVVVLKPEVSWQMGETQKHAYTVKTYPVSTKLEELDNAFKLFLDPFLKDLPFPENIIAPYKNGIHLFKTFYLECRELFSSTETLHYLNQSSFDAILTDPFFMCGATVANYLSLPFVFFMRGFPCNLHYEAAQCPSPLSYIPRATSLNSDHMTFFQRVLNTLISLLEQFHCNAIYQDAIKFSSEVLQRDVSLLDLLNSASIWLLRYDFVFEYPRPVMPNMVFIGGMNCAQKKPLSKIVAEHLSIPSVYLVRGLPCSLDFHATLCPNPPSYIPRFFTHYTDRMGFFQRLGNLLVSLSSTLTCSFLYSPYDHLIKEFLQQEATLLELLSHASIWLMKYDFVFEYPRPVMPNMVLIGGITCTQEKQISKEFEAIVNASGEHGIVVFSLGSMVSEIPMKKGMEIADALGSVPQTVLWRYTGEVPPNLPKNVKLVKWLPQNDLLAHPKTRAFITHGGSHGVYEGICNAVPMVLMPLFGDQMDNAKRVESRGAGLTLNILEMTSKDISDALKAVINDKKYKENIQRLSDLHLDRPIHPLDLAVHWVEFVMRHKGAPHLRPAAHDLNWIQYHSLDVFAFLLAVVLLSLFISVKCCMFCCRRCCFKKGRKSKSGKSKTH</sequence>
<evidence type="ECO:0000256" key="13">
    <source>
        <dbReference type="SAM" id="SignalP"/>
    </source>
</evidence>
<evidence type="ECO:0000256" key="2">
    <source>
        <dbReference type="ARBA" id="ARBA00009995"/>
    </source>
</evidence>
<evidence type="ECO:0000256" key="12">
    <source>
        <dbReference type="SAM" id="Phobius"/>
    </source>
</evidence>
<evidence type="ECO:0007829" key="16">
    <source>
        <dbReference type="PeptideAtlas" id="A0A8V0Y3D8"/>
    </source>
</evidence>
<dbReference type="FunFam" id="3.40.50.2000:FF:000001">
    <property type="entry name" value="UDP-glucuronosyltransferase"/>
    <property type="match status" value="1"/>
</dbReference>
<evidence type="ECO:0000256" key="8">
    <source>
        <dbReference type="ARBA" id="ARBA00022824"/>
    </source>
</evidence>
<dbReference type="SUPFAM" id="SSF53756">
    <property type="entry name" value="UDP-Glycosyltransferase/glycogen phosphorylase"/>
    <property type="match status" value="2"/>
</dbReference>
<dbReference type="GO" id="GO:0015020">
    <property type="term" value="F:glucuronosyltransferase activity"/>
    <property type="evidence" value="ECO:0007669"/>
    <property type="project" value="UniProtKB-EC"/>
</dbReference>
<keyword evidence="6 12" id="KW-0812">Transmembrane</keyword>
<dbReference type="InterPro" id="IPR002213">
    <property type="entry name" value="UDP_glucos_trans"/>
</dbReference>
<evidence type="ECO:0000256" key="6">
    <source>
        <dbReference type="ARBA" id="ARBA00022692"/>
    </source>
</evidence>
<keyword evidence="7 13" id="KW-0732">Signal</keyword>
<dbReference type="EC" id="2.4.1.17" evidence="3"/>
<dbReference type="InterPro" id="IPR050271">
    <property type="entry name" value="UDP-glycosyltransferase"/>
</dbReference>
<comment type="subcellular location">
    <subcellularLocation>
        <location evidence="1">Endoplasmic reticulum membrane</location>
        <topology evidence="1">Single-pass membrane protein</topology>
    </subcellularLocation>
</comment>
<evidence type="ECO:0000256" key="10">
    <source>
        <dbReference type="ARBA" id="ARBA00023136"/>
    </source>
</evidence>
<organism evidence="14 15">
    <name type="scientific">Gallus gallus</name>
    <name type="common">Chicken</name>
    <dbReference type="NCBI Taxonomy" id="9031"/>
    <lineage>
        <taxon>Eukaryota</taxon>
        <taxon>Metazoa</taxon>
        <taxon>Chordata</taxon>
        <taxon>Craniata</taxon>
        <taxon>Vertebrata</taxon>
        <taxon>Euteleostomi</taxon>
        <taxon>Archelosauria</taxon>
        <taxon>Archosauria</taxon>
        <taxon>Dinosauria</taxon>
        <taxon>Saurischia</taxon>
        <taxon>Theropoda</taxon>
        <taxon>Coelurosauria</taxon>
        <taxon>Aves</taxon>
        <taxon>Neognathae</taxon>
        <taxon>Galloanserae</taxon>
        <taxon>Galliformes</taxon>
        <taxon>Phasianidae</taxon>
        <taxon>Phasianinae</taxon>
        <taxon>Gallus</taxon>
    </lineage>
</organism>
<dbReference type="GeneTree" id="ENSGT00940000159677"/>
<reference evidence="14" key="2">
    <citation type="submission" date="2025-08" db="UniProtKB">
        <authorList>
            <consortium name="Ensembl"/>
        </authorList>
    </citation>
    <scope>IDENTIFICATION</scope>
    <source>
        <strain evidence="14">broiler</strain>
    </source>
</reference>
<feature type="chain" id="PRO_5036492930" description="glucuronosyltransferase" evidence="13">
    <location>
        <begin position="25"/>
        <end position="662"/>
    </location>
</feature>
<keyword evidence="16" id="KW-1267">Proteomics identification</keyword>
<dbReference type="InterPro" id="IPR035595">
    <property type="entry name" value="UDP_glycos_trans_CS"/>
</dbReference>
<gene>
    <name evidence="14" type="primary">UGT1A1</name>
</gene>
<keyword evidence="4" id="KW-0328">Glycosyltransferase</keyword>
<proteinExistence type="evidence at protein level"/>
<dbReference type="GO" id="GO:0005789">
    <property type="term" value="C:endoplasmic reticulum membrane"/>
    <property type="evidence" value="ECO:0007669"/>
    <property type="project" value="UniProtKB-SubCell"/>
</dbReference>
<feature type="transmembrane region" description="Helical" evidence="12">
    <location>
        <begin position="620"/>
        <end position="643"/>
    </location>
</feature>
<evidence type="ECO:0000313" key="15">
    <source>
        <dbReference type="Proteomes" id="UP000000539"/>
    </source>
</evidence>
<keyword evidence="5" id="KW-0808">Transferase</keyword>
<keyword evidence="9 12" id="KW-1133">Transmembrane helix</keyword>
<protein>
    <recommendedName>
        <fullName evidence="3">glucuronosyltransferase</fullName>
        <ecNumber evidence="3">2.4.1.17</ecNumber>
    </recommendedName>
</protein>
<keyword evidence="10 12" id="KW-0472">Membrane</keyword>
<name>A0A8V0Y3D8_CHICK</name>
<keyword evidence="15" id="KW-1185">Reference proteome</keyword>
<evidence type="ECO:0000256" key="7">
    <source>
        <dbReference type="ARBA" id="ARBA00022729"/>
    </source>
</evidence>
<dbReference type="PROSITE" id="PS00375">
    <property type="entry name" value="UDPGT"/>
    <property type="match status" value="1"/>
</dbReference>
<evidence type="ECO:0000256" key="1">
    <source>
        <dbReference type="ARBA" id="ARBA00004389"/>
    </source>
</evidence>
<evidence type="ECO:0000256" key="4">
    <source>
        <dbReference type="ARBA" id="ARBA00022676"/>
    </source>
</evidence>
<evidence type="ECO:0000256" key="11">
    <source>
        <dbReference type="ARBA" id="ARBA00023180"/>
    </source>
</evidence>
<keyword evidence="11" id="KW-0325">Glycoprotein</keyword>
<evidence type="ECO:0000313" key="14">
    <source>
        <dbReference type="Ensembl" id="ENSGALP00010015121.1"/>
    </source>
</evidence>
<evidence type="ECO:0000256" key="3">
    <source>
        <dbReference type="ARBA" id="ARBA00012544"/>
    </source>
</evidence>
<dbReference type="OrthoDB" id="5835829at2759"/>
<dbReference type="PANTHER" id="PTHR48043:SF161">
    <property type="entry name" value="UDP GLUCURONOSYLTRANSFERASE FAMILY 1 MEMBER A1"/>
    <property type="match status" value="1"/>
</dbReference>
<dbReference type="Ensembl" id="ENSGALT00010026545.1">
    <property type="protein sequence ID" value="ENSGALP00010015121.1"/>
    <property type="gene ID" value="ENSGALG00010011085.1"/>
</dbReference>
<dbReference type="Proteomes" id="UP000000539">
    <property type="component" value="Chromosome 7"/>
</dbReference>
<comment type="similarity">
    <text evidence="2">Belongs to the UDP-glycosyltransferase family.</text>
</comment>
<dbReference type="FunFam" id="3.40.50.2000:FF:000066">
    <property type="entry name" value="UDP-glucuronosyltransferase 1-1"/>
    <property type="match status" value="1"/>
</dbReference>
<dbReference type="Pfam" id="PF00201">
    <property type="entry name" value="UDPGT"/>
    <property type="match status" value="1"/>
</dbReference>
<dbReference type="CDD" id="cd03784">
    <property type="entry name" value="GT1_Gtf-like"/>
    <property type="match status" value="1"/>
</dbReference>
<dbReference type="Gene3D" id="3.40.50.2000">
    <property type="entry name" value="Glycogen Phosphorylase B"/>
    <property type="match status" value="2"/>
</dbReference>
<dbReference type="AlphaFoldDB" id="A0A8V0Y3D8"/>
<dbReference type="PANTHER" id="PTHR48043">
    <property type="entry name" value="EG:EG0003.4 PROTEIN-RELATED"/>
    <property type="match status" value="1"/>
</dbReference>
<feature type="signal peptide" evidence="13">
    <location>
        <begin position="1"/>
        <end position="24"/>
    </location>
</feature>
<accession>A0A8V0Y3D8</accession>
<evidence type="ECO:0000256" key="5">
    <source>
        <dbReference type="ARBA" id="ARBA00022679"/>
    </source>
</evidence>
<reference evidence="14" key="1">
    <citation type="submission" date="2020-11" db="EMBL/GenBank/DDBJ databases">
        <title>Gallus gallus (Chicken) genome, bGalGal1, GRCg7b, maternal haplotype autosomes + Z &amp; W.</title>
        <authorList>
            <person name="Warren W."/>
            <person name="Formenti G."/>
            <person name="Fedrigo O."/>
            <person name="Haase B."/>
            <person name="Mountcastle J."/>
            <person name="Balacco J."/>
            <person name="Tracey A."/>
            <person name="Schneider V."/>
            <person name="Okimoto R."/>
            <person name="Cheng H."/>
            <person name="Hawken R."/>
            <person name="Howe K."/>
            <person name="Jarvis E.D."/>
        </authorList>
    </citation>
    <scope>NUCLEOTIDE SEQUENCE [LARGE SCALE GENOMIC DNA]</scope>
    <source>
        <strain evidence="14">Broiler</strain>
    </source>
</reference>
<reference evidence="14" key="3">
    <citation type="submission" date="2025-09" db="UniProtKB">
        <authorList>
            <consortium name="Ensembl"/>
        </authorList>
    </citation>
    <scope>IDENTIFICATION</scope>
    <source>
        <strain evidence="14">broiler</strain>
    </source>
</reference>